<keyword evidence="2" id="KW-1185">Reference proteome</keyword>
<organism evidence="1 2">
    <name type="scientific">Rhodocytophaga aerolata</name>
    <dbReference type="NCBI Taxonomy" id="455078"/>
    <lineage>
        <taxon>Bacteria</taxon>
        <taxon>Pseudomonadati</taxon>
        <taxon>Bacteroidota</taxon>
        <taxon>Cytophagia</taxon>
        <taxon>Cytophagales</taxon>
        <taxon>Rhodocytophagaceae</taxon>
        <taxon>Rhodocytophaga</taxon>
    </lineage>
</organism>
<dbReference type="EMBL" id="JAUKPO010000086">
    <property type="protein sequence ID" value="MDO1451742.1"/>
    <property type="molecule type" value="Genomic_DNA"/>
</dbReference>
<evidence type="ECO:0000313" key="1">
    <source>
        <dbReference type="EMBL" id="MDO1451742.1"/>
    </source>
</evidence>
<proteinExistence type="predicted"/>
<protein>
    <recommendedName>
        <fullName evidence="3">Carboxypeptidase-like regulatory domain-containing protein</fullName>
    </recommendedName>
</protein>
<dbReference type="SUPFAM" id="SSF49464">
    <property type="entry name" value="Carboxypeptidase regulatory domain-like"/>
    <property type="match status" value="1"/>
</dbReference>
<evidence type="ECO:0000313" key="2">
    <source>
        <dbReference type="Proteomes" id="UP001168528"/>
    </source>
</evidence>
<gene>
    <name evidence="1" type="ORF">Q0590_36045</name>
</gene>
<sequence>MRQVILLTLLLTSLLSNGQTRTITGRVLFDDLSPVYEAKIWVHDTLQLGTSGLNGDFEVELPTSEDEIEIGMIGMEIASVRLPPNCSRVEIIMIPDGTYHYRSHKKVDRIRKSLFDKIPQLHSNAFTKGLFSTPTPCYTMEFKPDKPQLDEIRKELKIESKRIATLFSKLEIGDTIQVPFSGTYRSDGTDRTTLTPWAYFTDAIKFQCLIEGMVTNKDRQNSGYNIEIKITDCKSCKYDTPIIYQEKDMVIGTVFRHNMRILKVVTK</sequence>
<dbReference type="RefSeq" id="WP_302042539.1">
    <property type="nucleotide sequence ID" value="NZ_JAUKPO010000086.1"/>
</dbReference>
<evidence type="ECO:0008006" key="3">
    <source>
        <dbReference type="Google" id="ProtNLM"/>
    </source>
</evidence>
<comment type="caution">
    <text evidence="1">The sequence shown here is derived from an EMBL/GenBank/DDBJ whole genome shotgun (WGS) entry which is preliminary data.</text>
</comment>
<name>A0ABT8RI08_9BACT</name>
<dbReference type="InterPro" id="IPR008969">
    <property type="entry name" value="CarboxyPept-like_regulatory"/>
</dbReference>
<dbReference type="Proteomes" id="UP001168528">
    <property type="component" value="Unassembled WGS sequence"/>
</dbReference>
<reference evidence="1" key="1">
    <citation type="submission" date="2023-07" db="EMBL/GenBank/DDBJ databases">
        <title>The genome sequence of Rhodocytophaga aerolata KACC 12507.</title>
        <authorList>
            <person name="Zhang X."/>
        </authorList>
    </citation>
    <scope>NUCLEOTIDE SEQUENCE</scope>
    <source>
        <strain evidence="1">KACC 12507</strain>
    </source>
</reference>
<accession>A0ABT8RI08</accession>